<dbReference type="GO" id="GO:0004364">
    <property type="term" value="F:glutathione transferase activity"/>
    <property type="evidence" value="ECO:0007669"/>
    <property type="project" value="TreeGrafter"/>
</dbReference>
<dbReference type="Pfam" id="PF02798">
    <property type="entry name" value="GST_N"/>
    <property type="match status" value="1"/>
</dbReference>
<dbReference type="InterPro" id="IPR050213">
    <property type="entry name" value="GST_superfamily"/>
</dbReference>
<dbReference type="SFLD" id="SFLDG00363">
    <property type="entry name" value="AMPS_(cytGST):_Alpha-__Mu-__Pi"/>
    <property type="match status" value="1"/>
</dbReference>
<dbReference type="CDD" id="cd03192">
    <property type="entry name" value="GST_C_Sigma_like"/>
    <property type="match status" value="1"/>
</dbReference>
<feature type="domain" description="GST N-terminal" evidence="1">
    <location>
        <begin position="2"/>
        <end position="79"/>
    </location>
</feature>
<dbReference type="SUPFAM" id="SSF52833">
    <property type="entry name" value="Thioredoxin-like"/>
    <property type="match status" value="1"/>
</dbReference>
<accession>A0A1X7UUC6</accession>
<dbReference type="STRING" id="400682.A0A1X7UUC6"/>
<dbReference type="InterPro" id="IPR036282">
    <property type="entry name" value="Glutathione-S-Trfase_C_sf"/>
</dbReference>
<dbReference type="Gene3D" id="3.40.30.10">
    <property type="entry name" value="Glutaredoxin"/>
    <property type="match status" value="1"/>
</dbReference>
<dbReference type="OrthoDB" id="414243at2759"/>
<dbReference type="SFLD" id="SFLDS00019">
    <property type="entry name" value="Glutathione_Transferase_(cytos"/>
    <property type="match status" value="1"/>
</dbReference>
<dbReference type="InterPro" id="IPR040079">
    <property type="entry name" value="Glutathione_S-Trfase"/>
</dbReference>
<evidence type="ECO:0000259" key="2">
    <source>
        <dbReference type="PROSITE" id="PS50405"/>
    </source>
</evidence>
<dbReference type="InterPro" id="IPR004046">
    <property type="entry name" value="GST_C"/>
</dbReference>
<dbReference type="InterPro" id="IPR004045">
    <property type="entry name" value="Glutathione_S-Trfase_N"/>
</dbReference>
<evidence type="ECO:0000313" key="3">
    <source>
        <dbReference type="EnsemblMetazoa" id="Aqu2.1.31383_001"/>
    </source>
</evidence>
<organism evidence="3">
    <name type="scientific">Amphimedon queenslandica</name>
    <name type="common">Sponge</name>
    <dbReference type="NCBI Taxonomy" id="400682"/>
    <lineage>
        <taxon>Eukaryota</taxon>
        <taxon>Metazoa</taxon>
        <taxon>Porifera</taxon>
        <taxon>Demospongiae</taxon>
        <taxon>Heteroscleromorpha</taxon>
        <taxon>Haplosclerida</taxon>
        <taxon>Niphatidae</taxon>
        <taxon>Amphimedon</taxon>
    </lineage>
</organism>
<dbReference type="FunFam" id="3.40.30.10:FF:000258">
    <property type="entry name" value="Glutathione S-transferase"/>
    <property type="match status" value="1"/>
</dbReference>
<dbReference type="PROSITE" id="PS50405">
    <property type="entry name" value="GST_CTER"/>
    <property type="match status" value="1"/>
</dbReference>
<dbReference type="CDD" id="cd03039">
    <property type="entry name" value="GST_N_Sigma_like"/>
    <property type="match status" value="1"/>
</dbReference>
<dbReference type="FunFam" id="1.20.1050.10:FF:000030">
    <property type="entry name" value="Glutathione S-transferase S1"/>
    <property type="match status" value="1"/>
</dbReference>
<protein>
    <recommendedName>
        <fullName evidence="4">Glutathione transferase</fullName>
    </recommendedName>
</protein>
<name>A0A1X7UUC6_AMPQE</name>
<dbReference type="AlphaFoldDB" id="A0A1X7UUC6"/>
<sequence>MANYKLFYFPGRGTAEAVRLLFAHKEIKYEDIRIAGEEWQKEKPNMPFGVMPVLEEDGKKLGGSVIILRYLGEKYGLAGSNAWDNAHLANISDFIKDFSTEMYKVHFEKDETRKQELQKRFTEELIPKFFGKLNELAATTGYLCCGRLTWPDLQLFCVLDFILKGHPEMLSSYPGLASLRKNVEADANMSKWIKERPETEIDFAHFAAKNKLRLL</sequence>
<dbReference type="Pfam" id="PF14497">
    <property type="entry name" value="GST_C_3"/>
    <property type="match status" value="1"/>
</dbReference>
<dbReference type="InterPro" id="IPR010987">
    <property type="entry name" value="Glutathione-S-Trfase_C-like"/>
</dbReference>
<dbReference type="SUPFAM" id="SSF47616">
    <property type="entry name" value="GST C-terminal domain-like"/>
    <property type="match status" value="1"/>
</dbReference>
<dbReference type="eggNOG" id="KOG1695">
    <property type="taxonomic scope" value="Eukaryota"/>
</dbReference>
<dbReference type="InParanoid" id="A0A1X7UUC6"/>
<dbReference type="Gene3D" id="1.20.1050.10">
    <property type="match status" value="1"/>
</dbReference>
<dbReference type="GO" id="GO:0006749">
    <property type="term" value="P:glutathione metabolic process"/>
    <property type="evidence" value="ECO:0007669"/>
    <property type="project" value="TreeGrafter"/>
</dbReference>
<dbReference type="PANTHER" id="PTHR11571">
    <property type="entry name" value="GLUTATHIONE S-TRANSFERASE"/>
    <property type="match status" value="1"/>
</dbReference>
<evidence type="ECO:0000259" key="1">
    <source>
        <dbReference type="PROSITE" id="PS50404"/>
    </source>
</evidence>
<reference evidence="3" key="1">
    <citation type="submission" date="2017-05" db="UniProtKB">
        <authorList>
            <consortium name="EnsemblMetazoa"/>
        </authorList>
    </citation>
    <scope>IDENTIFICATION</scope>
</reference>
<proteinExistence type="predicted"/>
<feature type="domain" description="GST C-terminal" evidence="2">
    <location>
        <begin position="81"/>
        <end position="201"/>
    </location>
</feature>
<evidence type="ECO:0008006" key="4">
    <source>
        <dbReference type="Google" id="ProtNLM"/>
    </source>
</evidence>
<dbReference type="SFLD" id="SFLDG01205">
    <property type="entry name" value="AMPS.1"/>
    <property type="match status" value="1"/>
</dbReference>
<dbReference type="EnsemblMetazoa" id="Aqu2.1.31383_001">
    <property type="protein sequence ID" value="Aqu2.1.31383_001"/>
    <property type="gene ID" value="Aqu2.1.31383"/>
</dbReference>
<dbReference type="PANTHER" id="PTHR11571:SF150">
    <property type="entry name" value="GLUTATHIONE S-TRANSFERASE"/>
    <property type="match status" value="1"/>
</dbReference>
<dbReference type="InterPro" id="IPR036249">
    <property type="entry name" value="Thioredoxin-like_sf"/>
</dbReference>
<dbReference type="PROSITE" id="PS50404">
    <property type="entry name" value="GST_NTER"/>
    <property type="match status" value="1"/>
</dbReference>